<protein>
    <submittedName>
        <fullName evidence="1">Uncharacterized protein</fullName>
    </submittedName>
</protein>
<sequence length="118" mass="13509">MREREIFGTRLFEIRLLKGRTGLLKEQQKYQLLGTEHLKGQVRYQFLPLGLGFCKFQGETYVSVGSTVDLRSGIVGSAVDLRSDIGSFSRIWVGIGRNLALLGFWTFERVGKRIKKHF</sequence>
<dbReference type="AlphaFoldDB" id="A0A915YXT4"/>
<name>A0A915YXT4_9GLOM</name>
<accession>A0A915YXT4</accession>
<reference evidence="1" key="1">
    <citation type="submission" date="2020-05" db="EMBL/GenBank/DDBJ databases">
        <authorList>
            <person name="Rincon C."/>
            <person name="Sanders R I."/>
            <person name="Robbins C."/>
            <person name="Chaturvedi A."/>
        </authorList>
    </citation>
    <scope>NUCLEOTIDE SEQUENCE</scope>
    <source>
        <strain evidence="1">CHB12</strain>
    </source>
</reference>
<evidence type="ECO:0000313" key="1">
    <source>
        <dbReference type="EMBL" id="CAB5350219.1"/>
    </source>
</evidence>
<gene>
    <name evidence="1" type="ORF">CHRIB12_LOCUS4917</name>
</gene>
<comment type="caution">
    <text evidence="1">The sequence shown here is derived from an EMBL/GenBank/DDBJ whole genome shotgun (WGS) entry which is preliminary data.</text>
</comment>
<evidence type="ECO:0000313" key="2">
    <source>
        <dbReference type="Proteomes" id="UP000684084"/>
    </source>
</evidence>
<proteinExistence type="predicted"/>
<dbReference type="Proteomes" id="UP000684084">
    <property type="component" value="Unassembled WGS sequence"/>
</dbReference>
<dbReference type="OrthoDB" id="10286280at2759"/>
<dbReference type="EMBL" id="CAGKOT010000007">
    <property type="protein sequence ID" value="CAB5350219.1"/>
    <property type="molecule type" value="Genomic_DNA"/>
</dbReference>
<organism evidence="1 2">
    <name type="scientific">Rhizophagus irregularis</name>
    <dbReference type="NCBI Taxonomy" id="588596"/>
    <lineage>
        <taxon>Eukaryota</taxon>
        <taxon>Fungi</taxon>
        <taxon>Fungi incertae sedis</taxon>
        <taxon>Mucoromycota</taxon>
        <taxon>Glomeromycotina</taxon>
        <taxon>Glomeromycetes</taxon>
        <taxon>Glomerales</taxon>
        <taxon>Glomeraceae</taxon>
        <taxon>Rhizophagus</taxon>
    </lineage>
</organism>